<evidence type="ECO:0000256" key="8">
    <source>
        <dbReference type="HAMAP-Rule" id="MF_00361"/>
    </source>
</evidence>
<keyword evidence="5 8" id="KW-0521">NADP</keyword>
<dbReference type="EC" id="2.7.1.23" evidence="8"/>
<dbReference type="EMBL" id="PNHE01000001">
    <property type="protein sequence ID" value="PMC59194.1"/>
    <property type="molecule type" value="Genomic_DNA"/>
</dbReference>
<feature type="active site" description="Proton acceptor" evidence="8">
    <location>
        <position position="55"/>
    </location>
</feature>
<dbReference type="Pfam" id="PF20143">
    <property type="entry name" value="NAD_kinase_C"/>
    <property type="match status" value="1"/>
</dbReference>
<keyword evidence="1 8" id="KW-0808">Transferase</keyword>
<comment type="similarity">
    <text evidence="8">Belongs to the NAD kinase family.</text>
</comment>
<feature type="binding site" evidence="8">
    <location>
        <begin position="55"/>
        <end position="56"/>
    </location>
    <ligand>
        <name>NAD(+)</name>
        <dbReference type="ChEBI" id="CHEBI:57540"/>
    </ligand>
</feature>
<dbReference type="Gene3D" id="3.40.50.10330">
    <property type="entry name" value="Probable inorganic polyphosphate/atp-NAD kinase, domain 1"/>
    <property type="match status" value="1"/>
</dbReference>
<comment type="function">
    <text evidence="8">Involved in the regulation of the intracellular balance of NAD and NADP, and is a key enzyme in the biosynthesis of NADP. Catalyzes specifically the phosphorylation on 2'-hydroxyl of the adenosine moiety of NAD to yield NADP.</text>
</comment>
<evidence type="ECO:0000256" key="6">
    <source>
        <dbReference type="ARBA" id="ARBA00023027"/>
    </source>
</evidence>
<dbReference type="GO" id="GO:0006741">
    <property type="term" value="P:NADP+ biosynthetic process"/>
    <property type="evidence" value="ECO:0007669"/>
    <property type="project" value="UniProtKB-UniRule"/>
</dbReference>
<evidence type="ECO:0000256" key="7">
    <source>
        <dbReference type="ARBA" id="ARBA00047925"/>
    </source>
</evidence>
<feature type="binding site" evidence="8">
    <location>
        <begin position="131"/>
        <end position="132"/>
    </location>
    <ligand>
        <name>NAD(+)</name>
        <dbReference type="ChEBI" id="CHEBI:57540"/>
    </ligand>
</feature>
<evidence type="ECO:0000313" key="9">
    <source>
        <dbReference type="EMBL" id="PMC59194.1"/>
    </source>
</evidence>
<keyword evidence="8" id="KW-0963">Cytoplasm</keyword>
<protein>
    <recommendedName>
        <fullName evidence="8">NAD kinase</fullName>
        <ecNumber evidence="8">2.7.1.23</ecNumber>
    </recommendedName>
    <alternativeName>
        <fullName evidence="8">ATP-dependent NAD kinase</fullName>
    </alternativeName>
</protein>
<keyword evidence="6 8" id="KW-0520">NAD</keyword>
<comment type="catalytic activity">
    <reaction evidence="7 8">
        <text>NAD(+) + ATP = ADP + NADP(+) + H(+)</text>
        <dbReference type="Rhea" id="RHEA:18629"/>
        <dbReference type="ChEBI" id="CHEBI:15378"/>
        <dbReference type="ChEBI" id="CHEBI:30616"/>
        <dbReference type="ChEBI" id="CHEBI:57540"/>
        <dbReference type="ChEBI" id="CHEBI:58349"/>
        <dbReference type="ChEBI" id="CHEBI:456216"/>
        <dbReference type="EC" id="2.7.1.23"/>
    </reaction>
</comment>
<feature type="binding site" evidence="8">
    <location>
        <position position="194"/>
    </location>
    <ligand>
        <name>NAD(+)</name>
        <dbReference type="ChEBI" id="CHEBI:57540"/>
    </ligand>
</feature>
<dbReference type="GO" id="GO:0019674">
    <property type="term" value="P:NAD+ metabolic process"/>
    <property type="evidence" value="ECO:0007669"/>
    <property type="project" value="InterPro"/>
</dbReference>
<dbReference type="SUPFAM" id="SSF111331">
    <property type="entry name" value="NAD kinase/diacylglycerol kinase-like"/>
    <property type="match status" value="1"/>
</dbReference>
<dbReference type="Proteomes" id="UP000235682">
    <property type="component" value="Unassembled WGS sequence"/>
</dbReference>
<dbReference type="InterPro" id="IPR017438">
    <property type="entry name" value="ATP-NAD_kinase_N"/>
</dbReference>
<sequence>MSKRVLIYANDRPHSQTIKKELKEKLCFAEFDLIEDEANNPFITPPDYIITIGGDGTLLGAFHTFEKWIHYSHFVGIHTGHLGFYTDWRPDELDELIDYLHNDTGAFVSYPLLQIEIKNNDETVKCVKALNELSLRTLGGTMACDIYIQHEFFETFRGDGVCISTPTGSTGLNKSIGGAVIHPRVDAMQLTEMASINNRIYRTLSSPMVIAKDEVVELDPRSFGKEIIILVDNIRIDPGAFDRISVRIANERIRFGKYRHTHFWDRVENSFLGNKKEQEETN</sequence>
<evidence type="ECO:0000256" key="2">
    <source>
        <dbReference type="ARBA" id="ARBA00022741"/>
    </source>
</evidence>
<keyword evidence="4 8" id="KW-0067">ATP-binding</keyword>
<evidence type="ECO:0000256" key="4">
    <source>
        <dbReference type="ARBA" id="ARBA00022840"/>
    </source>
</evidence>
<dbReference type="GO" id="GO:0051287">
    <property type="term" value="F:NAD binding"/>
    <property type="evidence" value="ECO:0007669"/>
    <property type="project" value="UniProtKB-ARBA"/>
</dbReference>
<dbReference type="InterPro" id="IPR016064">
    <property type="entry name" value="NAD/diacylglycerol_kinase_sf"/>
</dbReference>
<keyword evidence="3 8" id="KW-0418">Kinase</keyword>
<reference evidence="9 10" key="1">
    <citation type="submission" date="2017-09" db="EMBL/GenBank/DDBJ databases">
        <title>Bacterial strain isolated from the female urinary microbiota.</title>
        <authorList>
            <person name="Thomas-White K."/>
            <person name="Kumar N."/>
            <person name="Forster S."/>
            <person name="Putonti C."/>
            <person name="Lawley T."/>
            <person name="Wolfe A.J."/>
        </authorList>
    </citation>
    <scope>NUCLEOTIDE SEQUENCE [LARGE SCALE GENOMIC DNA]</scope>
    <source>
        <strain evidence="9 10">UMB0852</strain>
    </source>
</reference>
<dbReference type="GO" id="GO:0046872">
    <property type="term" value="F:metal ion binding"/>
    <property type="evidence" value="ECO:0007669"/>
    <property type="project" value="UniProtKB-UniRule"/>
</dbReference>
<keyword evidence="2 8" id="KW-0547">Nucleotide-binding</keyword>
<comment type="subcellular location">
    <subcellularLocation>
        <location evidence="8">Cytoplasm</location>
    </subcellularLocation>
</comment>
<dbReference type="GO" id="GO:0003951">
    <property type="term" value="F:NAD+ kinase activity"/>
    <property type="evidence" value="ECO:0007669"/>
    <property type="project" value="UniProtKB-UniRule"/>
</dbReference>
<accession>A0A1G8IUE7</accession>
<comment type="caution">
    <text evidence="8">Lacks conserved residue(s) required for the propagation of feature annotation.</text>
</comment>
<evidence type="ECO:0000256" key="3">
    <source>
        <dbReference type="ARBA" id="ARBA00022777"/>
    </source>
</evidence>
<feature type="binding site" evidence="8">
    <location>
        <position position="157"/>
    </location>
    <ligand>
        <name>NAD(+)</name>
        <dbReference type="ChEBI" id="CHEBI:57540"/>
    </ligand>
</feature>
<evidence type="ECO:0000256" key="5">
    <source>
        <dbReference type="ARBA" id="ARBA00022857"/>
    </source>
</evidence>
<proteinExistence type="inferred from homology"/>
<dbReference type="RefSeq" id="WP_092083839.1">
    <property type="nucleotide sequence ID" value="NZ_FNEL01000002.1"/>
</dbReference>
<dbReference type="OrthoDB" id="9774737at2"/>
<dbReference type="PANTHER" id="PTHR20275">
    <property type="entry name" value="NAD KINASE"/>
    <property type="match status" value="1"/>
</dbReference>
<dbReference type="HAMAP" id="MF_00361">
    <property type="entry name" value="NAD_kinase"/>
    <property type="match status" value="1"/>
</dbReference>
<dbReference type="NCBIfam" id="NF003424">
    <property type="entry name" value="PRK04885.1"/>
    <property type="match status" value="1"/>
</dbReference>
<dbReference type="PANTHER" id="PTHR20275:SF0">
    <property type="entry name" value="NAD KINASE"/>
    <property type="match status" value="1"/>
</dbReference>
<dbReference type="Gene3D" id="2.60.200.30">
    <property type="entry name" value="Probable inorganic polyphosphate/atp-NAD kinase, domain 2"/>
    <property type="match status" value="1"/>
</dbReference>
<dbReference type="InterPro" id="IPR002504">
    <property type="entry name" value="NADK"/>
</dbReference>
<name>A0A1G8IUE7_9LACT</name>
<organism evidence="9 10">
    <name type="scientific">Dolosicoccus paucivorans</name>
    <dbReference type="NCBI Taxonomy" id="84521"/>
    <lineage>
        <taxon>Bacteria</taxon>
        <taxon>Bacillati</taxon>
        <taxon>Bacillota</taxon>
        <taxon>Bacilli</taxon>
        <taxon>Lactobacillales</taxon>
        <taxon>Aerococcaceae</taxon>
        <taxon>Dolosicoccus</taxon>
    </lineage>
</organism>
<dbReference type="Pfam" id="PF01513">
    <property type="entry name" value="NAD_kinase"/>
    <property type="match status" value="1"/>
</dbReference>
<evidence type="ECO:0000313" key="10">
    <source>
        <dbReference type="Proteomes" id="UP000235682"/>
    </source>
</evidence>
<dbReference type="InterPro" id="IPR017437">
    <property type="entry name" value="ATP-NAD_kinase_PpnK-typ_C"/>
</dbReference>
<gene>
    <name evidence="8" type="primary">nadK</name>
    <name evidence="9" type="ORF">CJ205_00370</name>
</gene>
<evidence type="ECO:0000256" key="1">
    <source>
        <dbReference type="ARBA" id="ARBA00022679"/>
    </source>
</evidence>
<dbReference type="GO" id="GO:0005737">
    <property type="term" value="C:cytoplasm"/>
    <property type="evidence" value="ECO:0007669"/>
    <property type="project" value="UniProtKB-SubCell"/>
</dbReference>
<keyword evidence="10" id="KW-1185">Reference proteome</keyword>
<dbReference type="AlphaFoldDB" id="A0A1G8IUE7"/>
<comment type="cofactor">
    <cofactor evidence="8">
        <name>a divalent metal cation</name>
        <dbReference type="ChEBI" id="CHEBI:60240"/>
    </cofactor>
</comment>
<dbReference type="GO" id="GO:0005524">
    <property type="term" value="F:ATP binding"/>
    <property type="evidence" value="ECO:0007669"/>
    <property type="project" value="UniProtKB-KW"/>
</dbReference>
<dbReference type="STRING" id="84521.SAMN04487994_100232"/>
<feature type="binding site" evidence="8">
    <location>
        <position position="159"/>
    </location>
    <ligand>
        <name>NAD(+)</name>
        <dbReference type="ChEBI" id="CHEBI:57540"/>
    </ligand>
</feature>
<comment type="caution">
    <text evidence="9">The sequence shown here is derived from an EMBL/GenBank/DDBJ whole genome shotgun (WGS) entry which is preliminary data.</text>
</comment>